<accession>A0A7X5YCH2</accession>
<dbReference type="InterPro" id="IPR032710">
    <property type="entry name" value="NTF2-like_dom_sf"/>
</dbReference>
<dbReference type="Proteomes" id="UP001302374">
    <property type="component" value="Chromosome"/>
</dbReference>
<reference evidence="2 4" key="2">
    <citation type="submission" date="2020-03" db="EMBL/GenBank/DDBJ databases">
        <title>Genomic Encyclopedia of Type Strains, Phase IV (KMG-IV): sequencing the most valuable type-strain genomes for metagenomic binning, comparative biology and taxonomic classification.</title>
        <authorList>
            <person name="Goeker M."/>
        </authorList>
    </citation>
    <scope>NUCLEOTIDE SEQUENCE [LARGE SCALE GENOMIC DNA]</scope>
    <source>
        <strain evidence="2 4">DSM 105722</strain>
    </source>
</reference>
<name>A0A7X5YCH2_9BACT</name>
<dbReference type="Proteomes" id="UP000576368">
    <property type="component" value="Unassembled WGS sequence"/>
</dbReference>
<evidence type="ECO:0000313" key="4">
    <source>
        <dbReference type="Proteomes" id="UP000576368"/>
    </source>
</evidence>
<protein>
    <submittedName>
        <fullName evidence="3">Bile acid 7-alpha dehydratase</fullName>
    </submittedName>
</protein>
<sequence length="206" mass="23966">MTKIILKRPLLESEKAVLEKTAIKELVEFERFCRDNALWDEMARCYAVDSHVNISWYQGTGRGFAEASSKMKNYAPHKIHNTQTWLNGNKAVTIMMATIQMRMELDGNPVEISSDTKLIFRTQKINDQWYIVGFESIYEKDSITPVFPNNNIHIPTDEISKYRQSYASIIYMTKRNGMTVNENLPGINRPDLVEKLYTEVDEWLCE</sequence>
<evidence type="ECO:0000313" key="5">
    <source>
        <dbReference type="Proteomes" id="UP001302374"/>
    </source>
</evidence>
<keyword evidence="5" id="KW-1185">Reference proteome</keyword>
<evidence type="ECO:0000259" key="1">
    <source>
        <dbReference type="Pfam" id="PF13577"/>
    </source>
</evidence>
<dbReference type="InterPro" id="IPR037401">
    <property type="entry name" value="SnoaL-like"/>
</dbReference>
<dbReference type="EMBL" id="JAATLI010000007">
    <property type="protein sequence ID" value="NJC18634.1"/>
    <property type="molecule type" value="Genomic_DNA"/>
</dbReference>
<gene>
    <name evidence="3" type="ORF">F1644_02850</name>
    <name evidence="2" type="ORF">GGR15_002261</name>
</gene>
<dbReference type="SUPFAM" id="SSF54427">
    <property type="entry name" value="NTF2-like"/>
    <property type="match status" value="1"/>
</dbReference>
<dbReference type="GeneID" id="86890204"/>
<dbReference type="RefSeq" id="WP_118594399.1">
    <property type="nucleotide sequence ID" value="NZ_BMPA01000007.1"/>
</dbReference>
<dbReference type="AlphaFoldDB" id="A0A7X5YCH2"/>
<evidence type="ECO:0000313" key="2">
    <source>
        <dbReference type="EMBL" id="NJC18634.1"/>
    </source>
</evidence>
<evidence type="ECO:0000313" key="3">
    <source>
        <dbReference type="EMBL" id="WOF11278.1"/>
    </source>
</evidence>
<organism evidence="2 4">
    <name type="scientific">Butyricimonas paravirosa</name>
    <dbReference type="NCBI Taxonomy" id="1472417"/>
    <lineage>
        <taxon>Bacteria</taxon>
        <taxon>Pseudomonadati</taxon>
        <taxon>Bacteroidota</taxon>
        <taxon>Bacteroidia</taxon>
        <taxon>Bacteroidales</taxon>
        <taxon>Odoribacteraceae</taxon>
        <taxon>Butyricimonas</taxon>
    </lineage>
</organism>
<reference evidence="3 5" key="1">
    <citation type="submission" date="2019-09" db="EMBL/GenBank/DDBJ databases">
        <title>Butyricimonas paravirosa DSM 105722 (=214-4 = JCM 18677 = CCUG 65563).</title>
        <authorList>
            <person name="Le Roy T."/>
            <person name="Cani P.D."/>
        </authorList>
    </citation>
    <scope>NUCLEOTIDE SEQUENCE [LARGE SCALE GENOMIC DNA]</scope>
    <source>
        <strain evidence="3 5">DSM 105722</strain>
    </source>
</reference>
<dbReference type="Pfam" id="PF13577">
    <property type="entry name" value="SnoaL_4"/>
    <property type="match status" value="1"/>
</dbReference>
<feature type="domain" description="SnoaL-like" evidence="1">
    <location>
        <begin position="17"/>
        <end position="132"/>
    </location>
</feature>
<dbReference type="EMBL" id="CP043839">
    <property type="protein sequence ID" value="WOF11278.1"/>
    <property type="molecule type" value="Genomic_DNA"/>
</dbReference>
<proteinExistence type="predicted"/>